<evidence type="ECO:0000313" key="11">
    <source>
        <dbReference type="Proteomes" id="UP000192132"/>
    </source>
</evidence>
<gene>
    <name evidence="10" type="ORF">BKE30_02200</name>
</gene>
<dbReference type="CDD" id="cd02135">
    <property type="entry name" value="YdjA-like"/>
    <property type="match status" value="1"/>
</dbReference>
<dbReference type="EC" id="1.-.-.-" evidence="7"/>
<dbReference type="InterPro" id="IPR026021">
    <property type="entry name" value="YdjA-like"/>
</dbReference>
<feature type="binding site" description="in other chain" evidence="8">
    <location>
        <begin position="139"/>
        <end position="141"/>
    </location>
    <ligand>
        <name>FMN</name>
        <dbReference type="ChEBI" id="CHEBI:58210"/>
        <note>ligand shared between dimeric partners</note>
    </ligand>
</feature>
<keyword evidence="5 7" id="KW-0560">Oxidoreductase</keyword>
<feature type="binding site" description="in other chain" evidence="8">
    <location>
        <begin position="17"/>
        <end position="19"/>
    </location>
    <ligand>
        <name>FMN</name>
        <dbReference type="ChEBI" id="CHEBI:58210"/>
        <note>ligand shared between dimeric partners</note>
    </ligand>
</feature>
<sequence length="195" mass="21547">MTQSIAPDQLLAFIESRQSVGQLVEPAPTQAQLEQALQAALSAPDHHRLRPWQFLQVRDKGRHALGRIFLQCVKEAGVTESAQLERALAQPLRAPLILVAIVDTQQHPKVPKVEQVLSMGAAIENFLLMLNAQGYAAMWRTGTMAESGVFKQKMGLKAEDEVAGFIYIGTAARQLAPRERLSVNEFLTDWPANLL</sequence>
<dbReference type="EMBL" id="MLCN01000006">
    <property type="protein sequence ID" value="ONG41915.1"/>
    <property type="molecule type" value="Genomic_DNA"/>
</dbReference>
<evidence type="ECO:0000256" key="7">
    <source>
        <dbReference type="PIRNR" id="PIRNR000232"/>
    </source>
</evidence>
<dbReference type="PANTHER" id="PTHR43821">
    <property type="entry name" value="NAD(P)H NITROREDUCTASE YDJA-RELATED"/>
    <property type="match status" value="1"/>
</dbReference>
<evidence type="ECO:0000256" key="5">
    <source>
        <dbReference type="ARBA" id="ARBA00023002"/>
    </source>
</evidence>
<keyword evidence="4 7" id="KW-0521">NADP</keyword>
<dbReference type="RefSeq" id="WP_076877035.1">
    <property type="nucleotide sequence ID" value="NZ_MLCN01000006.1"/>
</dbReference>
<dbReference type="InterPro" id="IPR052530">
    <property type="entry name" value="NAD(P)H_nitroreductase"/>
</dbReference>
<evidence type="ECO:0000256" key="8">
    <source>
        <dbReference type="PIRSR" id="PIRSR000232-1"/>
    </source>
</evidence>
<comment type="caution">
    <text evidence="10">The sequence shown here is derived from an EMBL/GenBank/DDBJ whole genome shotgun (WGS) entry which is preliminary data.</text>
</comment>
<keyword evidence="11" id="KW-1185">Reference proteome</keyword>
<keyword evidence="2 7" id="KW-0285">Flavoprotein</keyword>
<protein>
    <recommendedName>
        <fullName evidence="7">Putative NAD(P)H nitroreductase</fullName>
        <ecNumber evidence="7">1.-.-.-</ecNumber>
    </recommendedName>
</protein>
<comment type="cofactor">
    <cofactor evidence="8">
        <name>FMN</name>
        <dbReference type="ChEBI" id="CHEBI:58210"/>
    </cofactor>
    <text evidence="8">Binds 1 FMN per subunit.</text>
</comment>
<dbReference type="SUPFAM" id="SSF55469">
    <property type="entry name" value="FMN-dependent nitroreductase-like"/>
    <property type="match status" value="1"/>
</dbReference>
<evidence type="ECO:0000256" key="6">
    <source>
        <dbReference type="ARBA" id="ARBA00023027"/>
    </source>
</evidence>
<dbReference type="PIRSF" id="PIRSF000232">
    <property type="entry name" value="YdjA"/>
    <property type="match status" value="1"/>
</dbReference>
<dbReference type="Pfam" id="PF00881">
    <property type="entry name" value="Nitroreductase"/>
    <property type="match status" value="1"/>
</dbReference>
<evidence type="ECO:0000313" key="10">
    <source>
        <dbReference type="EMBL" id="ONG41915.1"/>
    </source>
</evidence>
<evidence type="ECO:0000259" key="9">
    <source>
        <dbReference type="Pfam" id="PF00881"/>
    </source>
</evidence>
<name>A0A1S8CZ85_9GAMM</name>
<accession>A0A1S8CZ85</accession>
<evidence type="ECO:0000256" key="4">
    <source>
        <dbReference type="ARBA" id="ARBA00022857"/>
    </source>
</evidence>
<dbReference type="InterPro" id="IPR029479">
    <property type="entry name" value="Nitroreductase"/>
</dbReference>
<keyword evidence="6 7" id="KW-0520">NAD</keyword>
<evidence type="ECO:0000256" key="1">
    <source>
        <dbReference type="ARBA" id="ARBA00007118"/>
    </source>
</evidence>
<comment type="similarity">
    <text evidence="1 7">Belongs to the nitroreductase family.</text>
</comment>
<dbReference type="GO" id="GO:0016491">
    <property type="term" value="F:oxidoreductase activity"/>
    <property type="evidence" value="ECO:0007669"/>
    <property type="project" value="UniProtKB-UniRule"/>
</dbReference>
<evidence type="ECO:0000256" key="2">
    <source>
        <dbReference type="ARBA" id="ARBA00022630"/>
    </source>
</evidence>
<reference evidence="10 11" key="1">
    <citation type="submission" date="2016-10" db="EMBL/GenBank/DDBJ databases">
        <title>Draft Genome sequence of Alkanindiges sp. strain H1.</title>
        <authorList>
            <person name="Subhash Y."/>
            <person name="Lee S."/>
        </authorList>
    </citation>
    <scope>NUCLEOTIDE SEQUENCE [LARGE SCALE GENOMIC DNA]</scope>
    <source>
        <strain evidence="10 11">H1</strain>
    </source>
</reference>
<dbReference type="Proteomes" id="UP000192132">
    <property type="component" value="Unassembled WGS sequence"/>
</dbReference>
<dbReference type="InterPro" id="IPR000415">
    <property type="entry name" value="Nitroreductase-like"/>
</dbReference>
<keyword evidence="3 7" id="KW-0288">FMN</keyword>
<dbReference type="PANTHER" id="PTHR43821:SF1">
    <property type="entry name" value="NAD(P)H NITROREDUCTASE YDJA-RELATED"/>
    <property type="match status" value="1"/>
</dbReference>
<dbReference type="Gene3D" id="3.40.109.10">
    <property type="entry name" value="NADH Oxidase"/>
    <property type="match status" value="1"/>
</dbReference>
<feature type="binding site" evidence="8">
    <location>
        <position position="46"/>
    </location>
    <ligand>
        <name>FMN</name>
        <dbReference type="ChEBI" id="CHEBI:58210"/>
        <note>ligand shared between dimeric partners</note>
    </ligand>
</feature>
<proteinExistence type="inferred from homology"/>
<dbReference type="STRING" id="1907941.BKE30_02200"/>
<dbReference type="AlphaFoldDB" id="A0A1S8CZ85"/>
<organism evidence="10 11">
    <name type="scientific">Alkanindiges hydrocarboniclasticus</name>
    <dbReference type="NCBI Taxonomy" id="1907941"/>
    <lineage>
        <taxon>Bacteria</taxon>
        <taxon>Pseudomonadati</taxon>
        <taxon>Pseudomonadota</taxon>
        <taxon>Gammaproteobacteria</taxon>
        <taxon>Moraxellales</taxon>
        <taxon>Moraxellaceae</taxon>
        <taxon>Alkanindiges</taxon>
    </lineage>
</organism>
<dbReference type="OrthoDB" id="9804207at2"/>
<feature type="domain" description="Nitroreductase" evidence="9">
    <location>
        <begin position="14"/>
        <end position="169"/>
    </location>
</feature>
<evidence type="ECO:0000256" key="3">
    <source>
        <dbReference type="ARBA" id="ARBA00022643"/>
    </source>
</evidence>